<dbReference type="EMBL" id="JANPWB010000005">
    <property type="protein sequence ID" value="KAJ1185493.1"/>
    <property type="molecule type" value="Genomic_DNA"/>
</dbReference>
<evidence type="ECO:0000313" key="3">
    <source>
        <dbReference type="Proteomes" id="UP001066276"/>
    </source>
</evidence>
<keyword evidence="3" id="KW-1185">Reference proteome</keyword>
<name>A0AAV7U990_PLEWA</name>
<organism evidence="2 3">
    <name type="scientific">Pleurodeles waltl</name>
    <name type="common">Iberian ribbed newt</name>
    <dbReference type="NCBI Taxonomy" id="8319"/>
    <lineage>
        <taxon>Eukaryota</taxon>
        <taxon>Metazoa</taxon>
        <taxon>Chordata</taxon>
        <taxon>Craniata</taxon>
        <taxon>Vertebrata</taxon>
        <taxon>Euteleostomi</taxon>
        <taxon>Amphibia</taxon>
        <taxon>Batrachia</taxon>
        <taxon>Caudata</taxon>
        <taxon>Salamandroidea</taxon>
        <taxon>Salamandridae</taxon>
        <taxon>Pleurodelinae</taxon>
        <taxon>Pleurodeles</taxon>
    </lineage>
</organism>
<reference evidence="2" key="1">
    <citation type="journal article" date="2022" name="bioRxiv">
        <title>Sequencing and chromosome-scale assembly of the giantPleurodeles waltlgenome.</title>
        <authorList>
            <person name="Brown T."/>
            <person name="Elewa A."/>
            <person name="Iarovenko S."/>
            <person name="Subramanian E."/>
            <person name="Araus A.J."/>
            <person name="Petzold A."/>
            <person name="Susuki M."/>
            <person name="Suzuki K.-i.T."/>
            <person name="Hayashi T."/>
            <person name="Toyoda A."/>
            <person name="Oliveira C."/>
            <person name="Osipova E."/>
            <person name="Leigh N.D."/>
            <person name="Simon A."/>
            <person name="Yun M.H."/>
        </authorList>
    </citation>
    <scope>NUCLEOTIDE SEQUENCE</scope>
    <source>
        <strain evidence="2">20211129_DDA</strain>
        <tissue evidence="2">Liver</tissue>
    </source>
</reference>
<feature type="region of interest" description="Disordered" evidence="1">
    <location>
        <begin position="31"/>
        <end position="66"/>
    </location>
</feature>
<evidence type="ECO:0000313" key="2">
    <source>
        <dbReference type="EMBL" id="KAJ1185493.1"/>
    </source>
</evidence>
<dbReference type="AlphaFoldDB" id="A0AAV7U990"/>
<accession>A0AAV7U990</accession>
<gene>
    <name evidence="2" type="ORF">NDU88_002285</name>
</gene>
<protein>
    <submittedName>
        <fullName evidence="2">Uncharacterized protein</fullName>
    </submittedName>
</protein>
<dbReference type="Proteomes" id="UP001066276">
    <property type="component" value="Chromosome 3_1"/>
</dbReference>
<proteinExistence type="predicted"/>
<evidence type="ECO:0000256" key="1">
    <source>
        <dbReference type="SAM" id="MobiDB-lite"/>
    </source>
</evidence>
<comment type="caution">
    <text evidence="2">The sequence shown here is derived from an EMBL/GenBank/DDBJ whole genome shotgun (WGS) entry which is preliminary data.</text>
</comment>
<sequence length="89" mass="9758">MHGPLGSRLRSSSRDRALLTLVRTAAKPLRRTSPRPLQTHNIVRGAKPASTPPRHRMNGSAGVRGRRASVLHDRLAMMADPAPVREPNL</sequence>